<dbReference type="OrthoDB" id="423921at2"/>
<dbReference type="GO" id="GO:0016747">
    <property type="term" value="F:acyltransferase activity, transferring groups other than amino-acyl groups"/>
    <property type="evidence" value="ECO:0007669"/>
    <property type="project" value="InterPro"/>
</dbReference>
<reference evidence="2 3" key="1">
    <citation type="submission" date="2019-04" db="EMBL/GenBank/DDBJ databases">
        <title>Cohnella sp. nov., isolated from soil.</title>
        <authorList>
            <person name="Kim W."/>
        </authorList>
    </citation>
    <scope>NUCLEOTIDE SEQUENCE [LARGE SCALE GENOMIC DNA]</scope>
    <source>
        <strain evidence="2 3">CAU 1483</strain>
    </source>
</reference>
<evidence type="ECO:0000313" key="3">
    <source>
        <dbReference type="Proteomes" id="UP000309673"/>
    </source>
</evidence>
<dbReference type="InterPro" id="IPR000182">
    <property type="entry name" value="GNAT_dom"/>
</dbReference>
<dbReference type="EMBL" id="SUPK01000011">
    <property type="protein sequence ID" value="TJY38995.1"/>
    <property type="molecule type" value="Genomic_DNA"/>
</dbReference>
<gene>
    <name evidence="2" type="ORF">E5161_19150</name>
</gene>
<sequence>MTEEDGRQVCGWLYPEPYDRYRWPAWEQMVRQRKEFADPDIRKAQYLAVRDERGELAGYVQLFALDRAIRLGLGLRPDLCDRGYGKEVTLLAVREAAKRRPWAEIDLEVETWNRRAIRVYEKAGFRAQDEYERQAGHGAVRVLCMVWQGEPENSGVHVE</sequence>
<dbReference type="AlphaFoldDB" id="A0A4U0F371"/>
<evidence type="ECO:0000313" key="2">
    <source>
        <dbReference type="EMBL" id="TJY38995.1"/>
    </source>
</evidence>
<dbReference type="Gene3D" id="3.40.630.30">
    <property type="match status" value="1"/>
</dbReference>
<accession>A0A4U0F371</accession>
<dbReference type="Proteomes" id="UP000309673">
    <property type="component" value="Unassembled WGS sequence"/>
</dbReference>
<evidence type="ECO:0000259" key="1">
    <source>
        <dbReference type="PROSITE" id="PS51186"/>
    </source>
</evidence>
<organism evidence="2 3">
    <name type="scientific">Cohnella pontilimi</name>
    <dbReference type="NCBI Taxonomy" id="2564100"/>
    <lineage>
        <taxon>Bacteria</taxon>
        <taxon>Bacillati</taxon>
        <taxon>Bacillota</taxon>
        <taxon>Bacilli</taxon>
        <taxon>Bacillales</taxon>
        <taxon>Paenibacillaceae</taxon>
        <taxon>Cohnella</taxon>
    </lineage>
</organism>
<comment type="caution">
    <text evidence="2">The sequence shown here is derived from an EMBL/GenBank/DDBJ whole genome shotgun (WGS) entry which is preliminary data.</text>
</comment>
<name>A0A4U0F371_9BACL</name>
<keyword evidence="3" id="KW-1185">Reference proteome</keyword>
<dbReference type="InterPro" id="IPR016181">
    <property type="entry name" value="Acyl_CoA_acyltransferase"/>
</dbReference>
<protein>
    <submittedName>
        <fullName evidence="2">GNAT family N-acetyltransferase</fullName>
    </submittedName>
</protein>
<proteinExistence type="predicted"/>
<dbReference type="SUPFAM" id="SSF55729">
    <property type="entry name" value="Acyl-CoA N-acyltransferases (Nat)"/>
    <property type="match status" value="1"/>
</dbReference>
<keyword evidence="2" id="KW-0808">Transferase</keyword>
<dbReference type="PROSITE" id="PS51186">
    <property type="entry name" value="GNAT"/>
    <property type="match status" value="1"/>
</dbReference>
<dbReference type="Pfam" id="PF13302">
    <property type="entry name" value="Acetyltransf_3"/>
    <property type="match status" value="1"/>
</dbReference>
<feature type="domain" description="N-acetyltransferase" evidence="1">
    <location>
        <begin position="1"/>
        <end position="147"/>
    </location>
</feature>